<sequence>MTSGEAEKPPWAPRAYAMMIDADRKVHLHINNKLIELPMSDAVAAAVVAHHGSRSIPATNVRALFVGGIPHVHRLLKDRLVPEGPYTVLLSHVALDAIGSTQSLEPIDAPPCGYFGRLFVCLPSSYEGGAITVASDCMFRVPDSAAGDSTEVQTSPQGLLAVYASTPVTVSPITRGVRVLLVFNLVYKDPVAHSRCGPPTDAEAVTAWIPASAFKFTASFYGRLLTQPSTWLAFEELCATDIRFVTAVAASKKFEISLAYSMSGGDVVYAPWPACTVPNGVVLGASRINISSLRGQFPSACFLRR</sequence>
<dbReference type="VEuPathDB" id="FungiDB:SDRG_03091"/>
<protein>
    <submittedName>
        <fullName evidence="1">Uncharacterized protein</fullName>
    </submittedName>
</protein>
<proteinExistence type="predicted"/>
<reference evidence="1 2" key="1">
    <citation type="submission" date="2012-04" db="EMBL/GenBank/DDBJ databases">
        <title>The Genome Sequence of Saprolegnia declina VS20.</title>
        <authorList>
            <consortium name="The Broad Institute Genome Sequencing Platform"/>
            <person name="Russ C."/>
            <person name="Nusbaum C."/>
            <person name="Tyler B."/>
            <person name="van West P."/>
            <person name="Dieguez-Uribeondo J."/>
            <person name="de Bruijn I."/>
            <person name="Tripathy S."/>
            <person name="Jiang R."/>
            <person name="Young S.K."/>
            <person name="Zeng Q."/>
            <person name="Gargeya S."/>
            <person name="Fitzgerald M."/>
            <person name="Haas B."/>
            <person name="Abouelleil A."/>
            <person name="Alvarado L."/>
            <person name="Arachchi H.M."/>
            <person name="Berlin A."/>
            <person name="Chapman S.B."/>
            <person name="Goldberg J."/>
            <person name="Griggs A."/>
            <person name="Gujja S."/>
            <person name="Hansen M."/>
            <person name="Howarth C."/>
            <person name="Imamovic A."/>
            <person name="Larimer J."/>
            <person name="McCowen C."/>
            <person name="Montmayeur A."/>
            <person name="Murphy C."/>
            <person name="Neiman D."/>
            <person name="Pearson M."/>
            <person name="Priest M."/>
            <person name="Roberts A."/>
            <person name="Saif S."/>
            <person name="Shea T."/>
            <person name="Sisk P."/>
            <person name="Sykes S."/>
            <person name="Wortman J."/>
            <person name="Nusbaum C."/>
            <person name="Birren B."/>
        </authorList>
    </citation>
    <scope>NUCLEOTIDE SEQUENCE [LARGE SCALE GENOMIC DNA]</scope>
    <source>
        <strain evidence="1 2">VS20</strain>
    </source>
</reference>
<organism evidence="1 2">
    <name type="scientific">Saprolegnia diclina (strain VS20)</name>
    <dbReference type="NCBI Taxonomy" id="1156394"/>
    <lineage>
        <taxon>Eukaryota</taxon>
        <taxon>Sar</taxon>
        <taxon>Stramenopiles</taxon>
        <taxon>Oomycota</taxon>
        <taxon>Saprolegniomycetes</taxon>
        <taxon>Saprolegniales</taxon>
        <taxon>Saprolegniaceae</taxon>
        <taxon>Saprolegnia</taxon>
    </lineage>
</organism>
<dbReference type="OrthoDB" id="10474736at2759"/>
<name>T0SA43_SAPDV</name>
<dbReference type="Proteomes" id="UP000030762">
    <property type="component" value="Unassembled WGS sequence"/>
</dbReference>
<accession>T0SA43</accession>
<evidence type="ECO:0000313" key="2">
    <source>
        <dbReference type="Proteomes" id="UP000030762"/>
    </source>
</evidence>
<dbReference type="OMA" id="CATDIRF"/>
<dbReference type="InParanoid" id="T0SA43"/>
<keyword evidence="2" id="KW-1185">Reference proteome</keyword>
<dbReference type="GeneID" id="19943818"/>
<dbReference type="RefSeq" id="XP_008606934.1">
    <property type="nucleotide sequence ID" value="XM_008608712.1"/>
</dbReference>
<gene>
    <name evidence="1" type="ORF">SDRG_03091</name>
</gene>
<dbReference type="AlphaFoldDB" id="T0SA43"/>
<dbReference type="EMBL" id="JH767138">
    <property type="protein sequence ID" value="EQC39662.1"/>
    <property type="molecule type" value="Genomic_DNA"/>
</dbReference>
<evidence type="ECO:0000313" key="1">
    <source>
        <dbReference type="EMBL" id="EQC39662.1"/>
    </source>
</evidence>